<dbReference type="EMBL" id="CALNXI010001043">
    <property type="protein sequence ID" value="CAH3152805.1"/>
    <property type="molecule type" value="Genomic_DNA"/>
</dbReference>
<protein>
    <submittedName>
        <fullName evidence="1">Uncharacterized protein</fullName>
    </submittedName>
</protein>
<feature type="non-terminal residue" evidence="1">
    <location>
        <position position="1"/>
    </location>
</feature>
<feature type="non-terminal residue" evidence="1">
    <location>
        <position position="64"/>
    </location>
</feature>
<dbReference type="InterPro" id="IPR036872">
    <property type="entry name" value="CH_dom_sf"/>
</dbReference>
<keyword evidence="2" id="KW-1185">Reference proteome</keyword>
<dbReference type="Gene3D" id="1.10.418.10">
    <property type="entry name" value="Calponin-like domain"/>
    <property type="match status" value="1"/>
</dbReference>
<comment type="caution">
    <text evidence="1">The sequence shown here is derived from an EMBL/GenBank/DDBJ whole genome shotgun (WGS) entry which is preliminary data.</text>
</comment>
<dbReference type="SUPFAM" id="SSF116907">
    <property type="entry name" value="Hook domain"/>
    <property type="match status" value="1"/>
</dbReference>
<reference evidence="1 2" key="1">
    <citation type="submission" date="2022-05" db="EMBL/GenBank/DDBJ databases">
        <authorList>
            <consortium name="Genoscope - CEA"/>
            <person name="William W."/>
        </authorList>
    </citation>
    <scope>NUCLEOTIDE SEQUENCE [LARGE SCALE GENOMIC DNA]</scope>
</reference>
<organism evidence="1 2">
    <name type="scientific">Porites evermanni</name>
    <dbReference type="NCBI Taxonomy" id="104178"/>
    <lineage>
        <taxon>Eukaryota</taxon>
        <taxon>Metazoa</taxon>
        <taxon>Cnidaria</taxon>
        <taxon>Anthozoa</taxon>
        <taxon>Hexacorallia</taxon>
        <taxon>Scleractinia</taxon>
        <taxon>Fungiina</taxon>
        <taxon>Poritidae</taxon>
        <taxon>Porites</taxon>
    </lineage>
</organism>
<proteinExistence type="predicted"/>
<evidence type="ECO:0000313" key="2">
    <source>
        <dbReference type="Proteomes" id="UP001159427"/>
    </source>
</evidence>
<sequence length="64" mass="7455">LQQLVVIRSPDLIKIARKPESAEAAEEIIKVLWLMLGCSVQSDNRQKFLFVIRDTMSTEQQYYI</sequence>
<dbReference type="Proteomes" id="UP001159427">
    <property type="component" value="Unassembled WGS sequence"/>
</dbReference>
<accession>A0ABN8Q1M7</accession>
<name>A0ABN8Q1M7_9CNID</name>
<gene>
    <name evidence="1" type="ORF">PEVE_00000894</name>
</gene>
<evidence type="ECO:0000313" key="1">
    <source>
        <dbReference type="EMBL" id="CAH3152805.1"/>
    </source>
</evidence>